<evidence type="ECO:0000259" key="12">
    <source>
        <dbReference type="PROSITE" id="PS51745"/>
    </source>
</evidence>
<evidence type="ECO:0000256" key="4">
    <source>
        <dbReference type="ARBA" id="ARBA00023015"/>
    </source>
</evidence>
<dbReference type="Pfam" id="PF06507">
    <property type="entry name" value="ARF_AD"/>
    <property type="match status" value="1"/>
</dbReference>
<feature type="region of interest" description="Disordered" evidence="10">
    <location>
        <begin position="451"/>
        <end position="493"/>
    </location>
</feature>
<name>A0AA88CNL8_FICCA</name>
<keyword evidence="6 9" id="KW-0804">Transcription</keyword>
<comment type="similarity">
    <text evidence="2 9">Belongs to the ARF family.</text>
</comment>
<dbReference type="GO" id="GO:0003677">
    <property type="term" value="F:DNA binding"/>
    <property type="evidence" value="ECO:0007669"/>
    <property type="project" value="UniProtKB-KW"/>
</dbReference>
<dbReference type="Pfam" id="PF02362">
    <property type="entry name" value="B3"/>
    <property type="match status" value="1"/>
</dbReference>
<comment type="subcellular location">
    <subcellularLocation>
        <location evidence="1 9">Nucleus</location>
    </subcellularLocation>
</comment>
<dbReference type="FunFam" id="2.40.330.10:FF:000001">
    <property type="entry name" value="Auxin response factor"/>
    <property type="match status" value="1"/>
</dbReference>
<dbReference type="Gene3D" id="2.30.30.1040">
    <property type="match status" value="1"/>
</dbReference>
<evidence type="ECO:0000256" key="10">
    <source>
        <dbReference type="SAM" id="MobiDB-lite"/>
    </source>
</evidence>
<dbReference type="GO" id="GO:0005634">
    <property type="term" value="C:nucleus"/>
    <property type="evidence" value="ECO:0007669"/>
    <property type="project" value="UniProtKB-SubCell"/>
</dbReference>
<keyword evidence="5 9" id="KW-0238">DNA-binding</keyword>
<protein>
    <recommendedName>
        <fullName evidence="9">Auxin response factor</fullName>
    </recommendedName>
</protein>
<dbReference type="InterPro" id="IPR044835">
    <property type="entry name" value="ARF_plant"/>
</dbReference>
<evidence type="ECO:0000256" key="2">
    <source>
        <dbReference type="ARBA" id="ARBA00007853"/>
    </source>
</evidence>
<dbReference type="SMART" id="SM01019">
    <property type="entry name" value="B3"/>
    <property type="match status" value="1"/>
</dbReference>
<proteinExistence type="inferred from homology"/>
<evidence type="ECO:0000256" key="3">
    <source>
        <dbReference type="ARBA" id="ARBA00011726"/>
    </source>
</evidence>
<evidence type="ECO:0000256" key="9">
    <source>
        <dbReference type="RuleBase" id="RU004561"/>
    </source>
</evidence>
<evidence type="ECO:0000256" key="5">
    <source>
        <dbReference type="ARBA" id="ARBA00023125"/>
    </source>
</evidence>
<reference evidence="13" key="1">
    <citation type="submission" date="2023-07" db="EMBL/GenBank/DDBJ databases">
        <title>draft genome sequence of fig (Ficus carica).</title>
        <authorList>
            <person name="Takahashi T."/>
            <person name="Nishimura K."/>
        </authorList>
    </citation>
    <scope>NUCLEOTIDE SEQUENCE</scope>
</reference>
<dbReference type="PANTHER" id="PTHR31384">
    <property type="entry name" value="AUXIN RESPONSE FACTOR 4-RELATED"/>
    <property type="match status" value="1"/>
</dbReference>
<comment type="caution">
    <text evidence="13">The sequence shown here is derived from an EMBL/GenBank/DDBJ whole genome shotgun (WGS) entry which is preliminary data.</text>
</comment>
<feature type="compositionally biased region" description="Polar residues" evidence="10">
    <location>
        <begin position="482"/>
        <end position="493"/>
    </location>
</feature>
<dbReference type="GO" id="GO:0009734">
    <property type="term" value="P:auxin-activated signaling pathway"/>
    <property type="evidence" value="ECO:0007669"/>
    <property type="project" value="UniProtKB-KW"/>
</dbReference>
<organism evidence="13 14">
    <name type="scientific">Ficus carica</name>
    <name type="common">Common fig</name>
    <dbReference type="NCBI Taxonomy" id="3494"/>
    <lineage>
        <taxon>Eukaryota</taxon>
        <taxon>Viridiplantae</taxon>
        <taxon>Streptophyta</taxon>
        <taxon>Embryophyta</taxon>
        <taxon>Tracheophyta</taxon>
        <taxon>Spermatophyta</taxon>
        <taxon>Magnoliopsida</taxon>
        <taxon>eudicotyledons</taxon>
        <taxon>Gunneridae</taxon>
        <taxon>Pentapetalae</taxon>
        <taxon>rosids</taxon>
        <taxon>fabids</taxon>
        <taxon>Rosales</taxon>
        <taxon>Moraceae</taxon>
        <taxon>Ficeae</taxon>
        <taxon>Ficus</taxon>
    </lineage>
</organism>
<keyword evidence="14" id="KW-1185">Reference proteome</keyword>
<dbReference type="EMBL" id="BTGU01000001">
    <property type="protein sequence ID" value="GMN24790.1"/>
    <property type="molecule type" value="Genomic_DNA"/>
</dbReference>
<dbReference type="GO" id="GO:0006355">
    <property type="term" value="P:regulation of DNA-templated transcription"/>
    <property type="evidence" value="ECO:0007669"/>
    <property type="project" value="InterPro"/>
</dbReference>
<feature type="domain" description="TF-B3" evidence="11">
    <location>
        <begin position="81"/>
        <end position="183"/>
    </location>
</feature>
<dbReference type="FunFam" id="2.30.30.1040:FF:000001">
    <property type="entry name" value="Auxin response factor"/>
    <property type="match status" value="1"/>
</dbReference>
<dbReference type="CDD" id="cd10017">
    <property type="entry name" value="B3_DNA"/>
    <property type="match status" value="1"/>
</dbReference>
<dbReference type="Gene3D" id="2.40.330.10">
    <property type="entry name" value="DNA-binding pseudobarrel domain"/>
    <property type="match status" value="1"/>
</dbReference>
<dbReference type="PROSITE" id="PS51745">
    <property type="entry name" value="PB1"/>
    <property type="match status" value="1"/>
</dbReference>
<dbReference type="InterPro" id="IPR010525">
    <property type="entry name" value="ARF_dom"/>
</dbReference>
<evidence type="ECO:0000259" key="11">
    <source>
        <dbReference type="PROSITE" id="PS50863"/>
    </source>
</evidence>
<dbReference type="InterPro" id="IPR053793">
    <property type="entry name" value="PB1-like"/>
</dbReference>
<dbReference type="PANTHER" id="PTHR31384:SF160">
    <property type="entry name" value="AUXIN RESPONSE FACTOR 16"/>
    <property type="match status" value="1"/>
</dbReference>
<dbReference type="SUPFAM" id="SSF101936">
    <property type="entry name" value="DNA-binding pseudobarrel domain"/>
    <property type="match status" value="1"/>
</dbReference>
<gene>
    <name evidence="13" type="ORF">TIFTF001_000696</name>
</gene>
<evidence type="ECO:0000313" key="13">
    <source>
        <dbReference type="EMBL" id="GMN24790.1"/>
    </source>
</evidence>
<evidence type="ECO:0000256" key="6">
    <source>
        <dbReference type="ARBA" id="ARBA00023163"/>
    </source>
</evidence>
<keyword evidence="4 9" id="KW-0805">Transcription regulation</keyword>
<evidence type="ECO:0000256" key="8">
    <source>
        <dbReference type="ARBA" id="ARBA00023294"/>
    </source>
</evidence>
<evidence type="ECO:0000256" key="1">
    <source>
        <dbReference type="ARBA" id="ARBA00004123"/>
    </source>
</evidence>
<dbReference type="InterPro" id="IPR015300">
    <property type="entry name" value="DNA-bd_pseudobarrel_sf"/>
</dbReference>
<comment type="subunit">
    <text evidence="3 9">Homodimers and heterodimers.</text>
</comment>
<feature type="domain" description="PB1" evidence="12">
    <location>
        <begin position="500"/>
        <end position="580"/>
    </location>
</feature>
<dbReference type="Proteomes" id="UP001187192">
    <property type="component" value="Unassembled WGS sequence"/>
</dbReference>
<evidence type="ECO:0000256" key="7">
    <source>
        <dbReference type="ARBA" id="ARBA00023242"/>
    </source>
</evidence>
<keyword evidence="7 9" id="KW-0539">Nucleus</keyword>
<dbReference type="PROSITE" id="PS50863">
    <property type="entry name" value="B3"/>
    <property type="match status" value="1"/>
</dbReference>
<dbReference type="AlphaFoldDB" id="A0AA88CNL8"/>
<dbReference type="InterPro" id="IPR003340">
    <property type="entry name" value="B3_DNA-bd"/>
</dbReference>
<sequence>MLRGHAEHASAIADFGASVAIPPLILCRVAAVNFMADLRTDEVYATISLVPLIHDDGRLEDDGEEGGSPSSALAADGSCFVAKVLTQSDSNNGGGFSVPKYLAETVFPKLDYNTDSPNQYLHVKDVHGKVWKFKHIYRGSPRRHLLTTGWSVFVNERNLVAGDSVVFAKDRAENISVGIKRGRRTYSNKSNGLVSAEDVLKAVKLAVNGKPFDVVYCPRDGAAEFCVSASVVRAALGVQWGIGMRFKMASEDDYSSRISWSLGTVASVSPADPIHWPNSPWRLLQVTWDEPDSKHNVQRVNPWLIEVVSNMPIINFSSYSPARKKLRLPQQSDFTLDGQYPGSPTALGPSSPLCYLPDNTPVGIQGARHVLFGVSLSDTHLTDKLQLGIFPSNLELLNQVSSTPTGIVKGQKNDSESLSSLLTVGNSSQNLEKSDGVKTHQFTLFGQPIVTEQQGSSSSSGDAVSQDFSKSPVDGNTDKENNFSNGSGPSLQATKVDLDTGGCKVYMESEDAGWTLDLLSLGSYEELYKSLADLSGIESSKMPNRVLYLDPTGAPKRTGDEPFSDFKKTAKRLTILSADQADMTRVSEMQSSGKSPCCIYLVRSLDFVRRKWDIELPSFLLHESE</sequence>
<evidence type="ECO:0000313" key="14">
    <source>
        <dbReference type="Proteomes" id="UP001187192"/>
    </source>
</evidence>
<comment type="function">
    <text evidence="9">Auxin response factors (ARFs) are transcriptional factors that bind specifically to the DNA sequence 5'-TGTCTC-3' found in the auxin-responsive promoter elements (AuxREs).</text>
</comment>
<accession>A0AA88CNL8</accession>
<dbReference type="Gene3D" id="3.10.20.90">
    <property type="entry name" value="Phosphatidylinositol 3-kinase Catalytic Subunit, Chain A, domain 1"/>
    <property type="match status" value="1"/>
</dbReference>
<keyword evidence="8 9" id="KW-0927">Auxin signaling pathway</keyword>